<keyword evidence="1" id="KW-0732">Signal</keyword>
<dbReference type="EMBL" id="CP022386">
    <property type="protein sequence ID" value="ATA86967.1"/>
    <property type="molecule type" value="Genomic_DNA"/>
</dbReference>
<feature type="signal peptide" evidence="1">
    <location>
        <begin position="1"/>
        <end position="25"/>
    </location>
</feature>
<accession>A0A250FSN8</accession>
<organism evidence="2 3">
    <name type="scientific">Capnocytophaga gingivalis</name>
    <dbReference type="NCBI Taxonomy" id="1017"/>
    <lineage>
        <taxon>Bacteria</taxon>
        <taxon>Pseudomonadati</taxon>
        <taxon>Bacteroidota</taxon>
        <taxon>Flavobacteriia</taxon>
        <taxon>Flavobacteriales</taxon>
        <taxon>Flavobacteriaceae</taxon>
        <taxon>Capnocytophaga</taxon>
    </lineage>
</organism>
<name>A0A250FSN8_9FLAO</name>
<proteinExistence type="predicted"/>
<dbReference type="Proteomes" id="UP000217250">
    <property type="component" value="Chromosome"/>
</dbReference>
<dbReference type="PROSITE" id="PS51257">
    <property type="entry name" value="PROKAR_LIPOPROTEIN"/>
    <property type="match status" value="1"/>
</dbReference>
<evidence type="ECO:0000313" key="2">
    <source>
        <dbReference type="EMBL" id="ATA86967.1"/>
    </source>
</evidence>
<evidence type="ECO:0000256" key="1">
    <source>
        <dbReference type="SAM" id="SignalP"/>
    </source>
</evidence>
<dbReference type="RefSeq" id="WP_095910247.1">
    <property type="nucleotide sequence ID" value="NZ_CAJPPZ010000044.1"/>
</dbReference>
<dbReference type="OrthoDB" id="9179901at2"/>
<gene>
    <name evidence="2" type="ORF">CGC50_07260</name>
</gene>
<reference evidence="3" key="1">
    <citation type="submission" date="2017-06" db="EMBL/GenBank/DDBJ databases">
        <title>Capnocytophaga spp. assemblies.</title>
        <authorList>
            <person name="Gulvik C.A."/>
        </authorList>
    </citation>
    <scope>NUCLEOTIDE SEQUENCE [LARGE SCALE GENOMIC DNA]</scope>
    <source>
        <strain evidence="3">H1496</strain>
    </source>
</reference>
<dbReference type="AlphaFoldDB" id="A0A250FSN8"/>
<protein>
    <recommendedName>
        <fullName evidence="4">Lipoprotein</fullName>
    </recommendedName>
</protein>
<sequence length="154" mass="16644">MKKVILAVSVLILSACNLGSTIANTTEEVANKTATKAGEIIGGSTRGFADGVGEGLDKAGNSFIKLSEDLSKKGIKLGGHKIETLSGNDNKISIYFIFEEDFKGTVTVKAFDKQMQEVGRVKQELSGKKDDAGYIDFVFDERTNIDPKYTITIE</sequence>
<evidence type="ECO:0008006" key="4">
    <source>
        <dbReference type="Google" id="ProtNLM"/>
    </source>
</evidence>
<feature type="chain" id="PRO_5013236258" description="Lipoprotein" evidence="1">
    <location>
        <begin position="26"/>
        <end position="154"/>
    </location>
</feature>
<dbReference type="KEGG" id="cgh:CGC50_07260"/>
<evidence type="ECO:0000313" key="3">
    <source>
        <dbReference type="Proteomes" id="UP000217250"/>
    </source>
</evidence>
<dbReference type="GeneID" id="84808352"/>